<comment type="caution">
    <text evidence="2">The sequence shown here is derived from an EMBL/GenBank/DDBJ whole genome shotgun (WGS) entry which is preliminary data.</text>
</comment>
<evidence type="ECO:0000313" key="2">
    <source>
        <dbReference type="EMBL" id="GDY65647.1"/>
    </source>
</evidence>
<protein>
    <submittedName>
        <fullName evidence="2">Uncharacterized protein</fullName>
    </submittedName>
</protein>
<sequence length="169" mass="18187">MLCGEDGRDDEQHGQRGHAPPLQPTPRLQPQRHPLPHGEPDPLPPGGPHHPARVDARATGLAYSDARASSLILSDATSVRASPFAHPSDAEAQGRACRRSPDIPVRFRWSVPPLRSRAAFFREEGLRSQAEYLGRRMATAGPVSRVVAMARTAVGDRPAAWSAGGTRCA</sequence>
<feature type="region of interest" description="Disordered" evidence="1">
    <location>
        <begin position="78"/>
        <end position="97"/>
    </location>
</feature>
<name>A0A4D4M1N2_STRAX</name>
<evidence type="ECO:0000313" key="3">
    <source>
        <dbReference type="Proteomes" id="UP000302139"/>
    </source>
</evidence>
<feature type="region of interest" description="Disordered" evidence="1">
    <location>
        <begin position="1"/>
        <end position="61"/>
    </location>
</feature>
<organism evidence="2 3">
    <name type="scientific">Streptomyces avermitilis</name>
    <dbReference type="NCBI Taxonomy" id="33903"/>
    <lineage>
        <taxon>Bacteria</taxon>
        <taxon>Bacillati</taxon>
        <taxon>Actinomycetota</taxon>
        <taxon>Actinomycetes</taxon>
        <taxon>Kitasatosporales</taxon>
        <taxon>Streptomycetaceae</taxon>
        <taxon>Streptomyces</taxon>
    </lineage>
</organism>
<proteinExistence type="predicted"/>
<gene>
    <name evidence="2" type="ORF">SAV14893_050400</name>
</gene>
<dbReference type="EMBL" id="BJHX01000001">
    <property type="protein sequence ID" value="GDY65647.1"/>
    <property type="molecule type" value="Genomic_DNA"/>
</dbReference>
<dbReference type="Proteomes" id="UP000302139">
    <property type="component" value="Unassembled WGS sequence"/>
</dbReference>
<reference evidence="2 3" key="1">
    <citation type="submission" date="2019-04" db="EMBL/GenBank/DDBJ databases">
        <title>Draft genome sequences of Streptomyces avermitilis NBRC 14893.</title>
        <authorList>
            <person name="Komaki H."/>
            <person name="Tamura T."/>
            <person name="Hosoyama A."/>
        </authorList>
    </citation>
    <scope>NUCLEOTIDE SEQUENCE [LARGE SCALE GENOMIC DNA]</scope>
    <source>
        <strain evidence="2 3">NBRC 14893</strain>
    </source>
</reference>
<accession>A0A4D4M1N2</accession>
<evidence type="ECO:0000256" key="1">
    <source>
        <dbReference type="SAM" id="MobiDB-lite"/>
    </source>
</evidence>
<dbReference type="AlphaFoldDB" id="A0A4D4M1N2"/>